<sequence>MKMKRDKLFLIQPGFEDPKYPGQIFYCWHCALLEGVLASFPEAALKIDVERIPWTYPRLSIIELVGEENQSLPILVLADGSSSTWTTNVHLGHSFIADKEKILNAISERHGFPSAHP</sequence>
<dbReference type="STRING" id="1215343.B488_13440"/>
<accession>L0EY73</accession>
<dbReference type="PATRIC" id="fig|1215343.11.peg.1387"/>
<dbReference type="InterPro" id="IPR021439">
    <property type="entry name" value="DUF3088"/>
</dbReference>
<dbReference type="KEGG" id="lcc:B488_13440"/>
<proteinExistence type="predicted"/>
<dbReference type="EMBL" id="CP003789">
    <property type="protein sequence ID" value="AGA65336.1"/>
    <property type="molecule type" value="Genomic_DNA"/>
</dbReference>
<keyword evidence="2" id="KW-1185">Reference proteome</keyword>
<dbReference type="eggNOG" id="ENOG5031YUV">
    <property type="taxonomic scope" value="Bacteria"/>
</dbReference>
<organism evidence="1 2">
    <name type="scientific">Liberibacter crescens (strain BT-1)</name>
    <dbReference type="NCBI Taxonomy" id="1215343"/>
    <lineage>
        <taxon>Bacteria</taxon>
        <taxon>Pseudomonadati</taxon>
        <taxon>Pseudomonadota</taxon>
        <taxon>Alphaproteobacteria</taxon>
        <taxon>Hyphomicrobiales</taxon>
        <taxon>Rhizobiaceae</taxon>
        <taxon>Liberibacter</taxon>
    </lineage>
</organism>
<protein>
    <recommendedName>
        <fullName evidence="3">DUF3088 domain-containing protein</fullName>
    </recommendedName>
</protein>
<reference evidence="1 2" key="1">
    <citation type="journal article" date="2012" name="Stand. Genomic Sci.">
        <title>Complete genome sequence of Liberibacter crescens BT-1.</title>
        <authorList>
            <person name="Leonard M.T."/>
            <person name="Fagen J.R."/>
            <person name="Davis-Richardson A.G."/>
            <person name="Davis M.J."/>
            <person name="Triplett E.W."/>
        </authorList>
    </citation>
    <scope>NUCLEOTIDE SEQUENCE [LARGE SCALE GENOMIC DNA]</scope>
    <source>
        <strain evidence="1 2">BT-1</strain>
    </source>
</reference>
<gene>
    <name evidence="1" type="ordered locus">B488_13440</name>
</gene>
<dbReference type="HOGENOM" id="CLU_141697_1_0_5"/>
<name>L0EY73_LIBCB</name>
<dbReference type="Pfam" id="PF11287">
    <property type="entry name" value="DUF3088"/>
    <property type="match status" value="1"/>
</dbReference>
<dbReference type="Proteomes" id="UP000010799">
    <property type="component" value="Chromosome"/>
</dbReference>
<evidence type="ECO:0008006" key="3">
    <source>
        <dbReference type="Google" id="ProtNLM"/>
    </source>
</evidence>
<evidence type="ECO:0000313" key="2">
    <source>
        <dbReference type="Proteomes" id="UP000010799"/>
    </source>
</evidence>
<evidence type="ECO:0000313" key="1">
    <source>
        <dbReference type="EMBL" id="AGA65336.1"/>
    </source>
</evidence>
<dbReference type="AlphaFoldDB" id="L0EY73"/>